<name>A0A430M6N4_9HYPO</name>
<dbReference type="SUPFAM" id="SSF50978">
    <property type="entry name" value="WD40 repeat-like"/>
    <property type="match status" value="1"/>
</dbReference>
<evidence type="ECO:0000256" key="3">
    <source>
        <dbReference type="ARBA" id="ARBA00023054"/>
    </source>
</evidence>
<evidence type="ECO:0000256" key="5">
    <source>
        <dbReference type="ARBA" id="ARBA00039789"/>
    </source>
</evidence>
<dbReference type="PANTHER" id="PTHR22847">
    <property type="entry name" value="WD40 REPEAT PROTEIN"/>
    <property type="match status" value="1"/>
</dbReference>
<keyword evidence="9" id="KW-1185">Reference proteome</keyword>
<accession>A0A430M6N4</accession>
<dbReference type="PROSITE" id="PS00678">
    <property type="entry name" value="WD_REPEATS_1"/>
    <property type="match status" value="2"/>
</dbReference>
<keyword evidence="2" id="KW-0677">Repeat</keyword>
<evidence type="ECO:0000256" key="1">
    <source>
        <dbReference type="ARBA" id="ARBA00022574"/>
    </source>
</evidence>
<dbReference type="InterPro" id="IPR011047">
    <property type="entry name" value="Quinoprotein_ADH-like_sf"/>
</dbReference>
<comment type="caution">
    <text evidence="8">The sequence shown here is derived from an EMBL/GenBank/DDBJ whole genome shotgun (WGS) entry which is preliminary data.</text>
</comment>
<dbReference type="InterPro" id="IPR036322">
    <property type="entry name" value="WD40_repeat_dom_sf"/>
</dbReference>
<dbReference type="SUPFAM" id="SSF50998">
    <property type="entry name" value="Quinoprotein alcohol dehydrogenase-like"/>
    <property type="match status" value="1"/>
</dbReference>
<dbReference type="EMBL" id="MIKF01000014">
    <property type="protein sequence ID" value="RTE83631.1"/>
    <property type="molecule type" value="Genomic_DNA"/>
</dbReference>
<dbReference type="PROSITE" id="PS50082">
    <property type="entry name" value="WD_REPEATS_2"/>
    <property type="match status" value="2"/>
</dbReference>
<dbReference type="Gene3D" id="2.130.10.10">
    <property type="entry name" value="YVTN repeat-like/Quinoprotein amine dehydrogenase"/>
    <property type="match status" value="3"/>
</dbReference>
<organism evidence="8 9">
    <name type="scientific">Fusarium euwallaceae</name>
    <dbReference type="NCBI Taxonomy" id="1147111"/>
    <lineage>
        <taxon>Eukaryota</taxon>
        <taxon>Fungi</taxon>
        <taxon>Dikarya</taxon>
        <taxon>Ascomycota</taxon>
        <taxon>Pezizomycotina</taxon>
        <taxon>Sordariomycetes</taxon>
        <taxon>Hypocreomycetidae</taxon>
        <taxon>Hypocreales</taxon>
        <taxon>Nectriaceae</taxon>
        <taxon>Fusarium</taxon>
        <taxon>Fusarium solani species complex</taxon>
    </lineage>
</organism>
<dbReference type="InterPro" id="IPR001680">
    <property type="entry name" value="WD40_rpt"/>
</dbReference>
<dbReference type="PANTHER" id="PTHR22847:SF637">
    <property type="entry name" value="WD REPEAT DOMAIN 5B"/>
    <property type="match status" value="1"/>
</dbReference>
<dbReference type="InterPro" id="IPR019775">
    <property type="entry name" value="WD40_repeat_CS"/>
</dbReference>
<feature type="repeat" description="WD" evidence="7">
    <location>
        <begin position="382"/>
        <end position="416"/>
    </location>
</feature>
<dbReference type="AlphaFoldDB" id="A0A430M6N4"/>
<dbReference type="GO" id="GO:1990234">
    <property type="term" value="C:transferase complex"/>
    <property type="evidence" value="ECO:0007669"/>
    <property type="project" value="UniProtKB-ARBA"/>
</dbReference>
<protein>
    <recommendedName>
        <fullName evidence="5">Mitochondrial division protein 1</fullName>
    </recommendedName>
</protein>
<gene>
    <name evidence="8" type="ORF">BHE90_001823</name>
</gene>
<keyword evidence="3" id="KW-0175">Coiled coil</keyword>
<evidence type="ECO:0000313" key="8">
    <source>
        <dbReference type="EMBL" id="RTE83631.1"/>
    </source>
</evidence>
<sequence>MTGKQIDSIKVDGGHRMRFSSDGECSLSTNQDGSAVFWNSSTGGEQYPSMIFKQTQHDLSSDGKVAVWTLENGTALVLSYQEGEGRYLVCGKERSFSQITLSPDGQLLAVNRSGMLHLWDLNLDRKTWEFPHVEELKQVCFSPDSRLIASVQVRRVVVHDAGTGNVLQQIEGHTSADPVITFTPDGWHIALASNRTIRLWHLTTGKEVCRFEHTCKTIRQMAFSPDGCLLAASSTDMILLWDTTVKNDIDGSKGYGDSIASLSLSRDGSQAVSVSADGDVGIWDLNTARQIGTVSYPPMEKVIGASFSHTQEDIVWLASRSGTVRYHNFISGEEIFADYFDEQPHTAQFSPDGNMVAFHSGTVQIWNLLARRMQGTLDVMDVRSTAFSPDSDMIATLRRDNDVVIWDLASGRIKQILNIGHHIQESHSAVAVSLHHSTLAVASSSAEVTFWDINSGVCLSTISVDDILYNISFDPAKLRLITDRGSIMIPPPSRPRGFALVF</sequence>
<keyword evidence="1 7" id="KW-0853">WD repeat</keyword>
<evidence type="ECO:0000313" key="9">
    <source>
        <dbReference type="Proteomes" id="UP000287124"/>
    </source>
</evidence>
<evidence type="ECO:0000256" key="7">
    <source>
        <dbReference type="PROSITE-ProRule" id="PRU00221"/>
    </source>
</evidence>
<proteinExistence type="inferred from homology"/>
<dbReference type="PROSITE" id="PS50294">
    <property type="entry name" value="WD_REPEATS_REGION"/>
    <property type="match status" value="1"/>
</dbReference>
<comment type="similarity">
    <text evidence="4">Belongs to the WD repeat MDV1/CAF4 family.</text>
</comment>
<dbReference type="SMART" id="SM00320">
    <property type="entry name" value="WD40"/>
    <property type="match status" value="10"/>
</dbReference>
<dbReference type="Pfam" id="PF00400">
    <property type="entry name" value="WD40"/>
    <property type="match status" value="3"/>
</dbReference>
<reference evidence="8 9" key="1">
    <citation type="submission" date="2017-06" db="EMBL/GenBank/DDBJ databases">
        <title>Comparative genomic analysis of Ambrosia Fusariam Clade fungi.</title>
        <authorList>
            <person name="Stajich J.E."/>
            <person name="Carrillo J."/>
            <person name="Kijimoto T."/>
            <person name="Eskalen A."/>
            <person name="O'Donnell K."/>
            <person name="Kasson M."/>
        </authorList>
    </citation>
    <scope>NUCLEOTIDE SEQUENCE [LARGE SCALE GENOMIC DNA]</scope>
    <source>
        <strain evidence="8 9">UCR1854</strain>
    </source>
</reference>
<dbReference type="Proteomes" id="UP000287124">
    <property type="component" value="Unassembled WGS sequence"/>
</dbReference>
<evidence type="ECO:0000256" key="4">
    <source>
        <dbReference type="ARBA" id="ARBA00038415"/>
    </source>
</evidence>
<dbReference type="InterPro" id="IPR015943">
    <property type="entry name" value="WD40/YVTN_repeat-like_dom_sf"/>
</dbReference>
<feature type="repeat" description="WD" evidence="7">
    <location>
        <begin position="252"/>
        <end position="293"/>
    </location>
</feature>
<evidence type="ECO:0000256" key="6">
    <source>
        <dbReference type="ARBA" id="ARBA00043913"/>
    </source>
</evidence>
<comment type="function">
    <text evidence="6">Involved in mitochondrial fission. Acts as an adapter protein required to form mitochondrial fission complexes. Formation of these complexes is required to promote constriction and fission of the mitochondrial compartment at a late step in mitochondrial division.</text>
</comment>
<evidence type="ECO:0000256" key="2">
    <source>
        <dbReference type="ARBA" id="ARBA00022737"/>
    </source>
</evidence>